<dbReference type="RefSeq" id="WP_173956025.1">
    <property type="nucleotide sequence ID" value="NZ_CP028942.1"/>
</dbReference>
<protein>
    <submittedName>
        <fullName evidence="3">PD-(D/E)XK nuclease family protein</fullName>
    </submittedName>
</protein>
<organism evidence="3 4">
    <name type="scientific">Polynucleobacter tropicus</name>
    <dbReference type="NCBI Taxonomy" id="1743174"/>
    <lineage>
        <taxon>Bacteria</taxon>
        <taxon>Pseudomonadati</taxon>
        <taxon>Pseudomonadota</taxon>
        <taxon>Betaproteobacteria</taxon>
        <taxon>Burkholderiales</taxon>
        <taxon>Burkholderiaceae</taxon>
        <taxon>Polynucleobacter</taxon>
    </lineage>
</organism>
<gene>
    <name evidence="3" type="ORF">DCO17_06905</name>
</gene>
<evidence type="ECO:0000313" key="3">
    <source>
        <dbReference type="EMBL" id="QKM64982.1"/>
    </source>
</evidence>
<dbReference type="InterPro" id="IPR011604">
    <property type="entry name" value="PDDEXK-like_dom_sf"/>
</dbReference>
<evidence type="ECO:0000259" key="2">
    <source>
        <dbReference type="Pfam" id="PF12705"/>
    </source>
</evidence>
<reference evidence="3 4" key="1">
    <citation type="submission" date="2018-04" db="EMBL/GenBank/DDBJ databases">
        <title>Polynucleobacter sp. UH21B genome.</title>
        <authorList>
            <person name="Hahn M.W."/>
        </authorList>
    </citation>
    <scope>NUCLEOTIDE SEQUENCE [LARGE SCALE GENOMIC DNA]</scope>
    <source>
        <strain evidence="3 4">MWH-UH21B</strain>
    </source>
</reference>
<dbReference type="KEGG" id="ptrp:DCO17_06905"/>
<dbReference type="InterPro" id="IPR038726">
    <property type="entry name" value="PDDEXK_AddAB-type"/>
</dbReference>
<keyword evidence="4" id="KW-1185">Reference proteome</keyword>
<sequence length="1011" mass="113278">MPQPFPTISNQKQVQAWAITPDATALEQLAKGIWDCAVQTKVRPLVVLSTAGPLIGVRAALEKHRPKNLDPQIAFLPQVISFTDWLEAAPGAWKFPKKQTDLERWLSVFVNLRKHKTLQAWFKAESEAGAWGLAQAVIQACDALSELVVPQLQDEFNGLLQTHSLDTQAWLKKVELVLDQAIAKAYVGLSKNVVDEEAAVLLAFWRYLTNAGDPVIRKHLAMSVHLQAAKEQSTYKNSNNNPNTSPNPRPFIWVQTADPKPIDQEVIDRYLTEYAQWAPVIGVSLDWTRAALWWEALAGQGVTGEVAGLDAEDEQQIQRNIDSSVHEGWRLISAKRFEELAWAAIKSVESHLIAGKKNIALVAQDRLVARRARALLSRLGNALRVRDETGWKLSTTRAAAAFDSLLELMRVPKEGPSASILLEFLQNPYLDLAHSLQKTPESCVGLLAQLEDILVASQAKSGWETFMAAIEKANSHAATHGGSPNQQLIDLIRFVRQLHGRWLNPVFTCSEAYQILQSQLETTGMAGRLEKDAAGQQLLETLKRFDLGSGPYSDLKMRLPEWLSLLKTVIEESSYEEAGKDSLATLSILPLSSTRLREFDAVVLVGCDEQQLPAFSQPPLFFSDALNRYLKSSTITAQYIQQARDLSQLLVSCPNVDLLWQNKSKSGEPLRPSAWIARLQVALGKSALKVTEPSLRSYEGQSQPIQMAIAKPDQDLAIPTTISPSAYKALRDCPYRYYVSSLLGLRKAKEFEEGFDASLAGQILHALLRNFFHALKTEESKSHSPIHGGEEAKRQWMIEHLTQFSEKEFERLIAGDARVLGTLRDWQKQIPSFIDWQINRENAGWRYHDAELPVGFAITLKDPHGVEREIRIAGRADRFDIHESDGSIAAVIDYKNQDMKKIADRAKNILNDPQLLIYARGANENQVATRLPGRKVEQAEWVSLKAKITENEKKNGRAHLVEDMPELMEEFSTQIVQDLNDLWARKSMKAFAPDSVCQYCDARGVCRKGMW</sequence>
<feature type="compositionally biased region" description="Low complexity" evidence="1">
    <location>
        <begin position="237"/>
        <end position="246"/>
    </location>
</feature>
<evidence type="ECO:0000313" key="4">
    <source>
        <dbReference type="Proteomes" id="UP000503312"/>
    </source>
</evidence>
<dbReference type="SUPFAM" id="SSF52540">
    <property type="entry name" value="P-loop containing nucleoside triphosphate hydrolases"/>
    <property type="match status" value="1"/>
</dbReference>
<name>A0A6M9PYJ5_9BURK</name>
<accession>A0A6M9PYJ5</accession>
<dbReference type="Pfam" id="PF12705">
    <property type="entry name" value="PDDEXK_1"/>
    <property type="match status" value="1"/>
</dbReference>
<dbReference type="InterPro" id="IPR027417">
    <property type="entry name" value="P-loop_NTPase"/>
</dbReference>
<feature type="region of interest" description="Disordered" evidence="1">
    <location>
        <begin position="231"/>
        <end position="250"/>
    </location>
</feature>
<dbReference type="Proteomes" id="UP000503312">
    <property type="component" value="Chromosome"/>
</dbReference>
<evidence type="ECO:0000256" key="1">
    <source>
        <dbReference type="SAM" id="MobiDB-lite"/>
    </source>
</evidence>
<proteinExistence type="predicted"/>
<dbReference type="AlphaFoldDB" id="A0A6M9PYJ5"/>
<dbReference type="Gene3D" id="3.90.320.10">
    <property type="match status" value="1"/>
</dbReference>
<feature type="domain" description="PD-(D/E)XK endonuclease-like" evidence="2">
    <location>
        <begin position="721"/>
        <end position="1007"/>
    </location>
</feature>
<dbReference type="EMBL" id="CP028942">
    <property type="protein sequence ID" value="QKM64982.1"/>
    <property type="molecule type" value="Genomic_DNA"/>
</dbReference>